<dbReference type="InterPro" id="IPR010724">
    <property type="entry name" value="RepA_N"/>
</dbReference>
<feature type="region of interest" description="Disordered" evidence="1">
    <location>
        <begin position="124"/>
        <end position="151"/>
    </location>
</feature>
<dbReference type="RefSeq" id="WP_308457251.1">
    <property type="nucleotide sequence ID" value="NZ_JAJEQM010000047.1"/>
</dbReference>
<feature type="non-terminal residue" evidence="3">
    <location>
        <position position="218"/>
    </location>
</feature>
<dbReference type="AlphaFoldDB" id="A0AAE3JAB5"/>
<dbReference type="Pfam" id="PF06970">
    <property type="entry name" value="RepA_N"/>
    <property type="match status" value="1"/>
</dbReference>
<proteinExistence type="predicted"/>
<dbReference type="EMBL" id="JAJEQM010000047">
    <property type="protein sequence ID" value="MCC2211898.1"/>
    <property type="molecule type" value="Genomic_DNA"/>
</dbReference>
<sequence length="218" mass="25588">MQFDYFYGSEAEQFTFYRIPKILITSQFFKKVSDSAKLLYGLMLDRMSLSIRNGWLDDDNRAYIFFTTNDVMEQMCCGTEKATKMLAELDSEKGIGLIERVKQGQGRPAIIYLKKFYDIEDKDTTSQSSTSKNENQAFEESKNKTFENRKTRLSEIESQDFRESKNKTFENRKSGLSEIESLEFRKSKCNYNNINNTDINYIYPINQDNYNIQNSDTQ</sequence>
<reference evidence="3 4" key="1">
    <citation type="submission" date="2021-10" db="EMBL/GenBank/DDBJ databases">
        <title>Anaerobic single-cell dispensing facilitates the cultivation of human gut bacteria.</title>
        <authorList>
            <person name="Afrizal A."/>
        </authorList>
    </citation>
    <scope>NUCLEOTIDE SEQUENCE [LARGE SCALE GENOMIC DNA]</scope>
    <source>
        <strain evidence="3 4">CLA-AA-H232</strain>
    </source>
</reference>
<evidence type="ECO:0000313" key="3">
    <source>
        <dbReference type="EMBL" id="MCC2211898.1"/>
    </source>
</evidence>
<evidence type="ECO:0000256" key="1">
    <source>
        <dbReference type="SAM" id="MobiDB-lite"/>
    </source>
</evidence>
<dbReference type="Proteomes" id="UP001198242">
    <property type="component" value="Unassembled WGS sequence"/>
</dbReference>
<evidence type="ECO:0000313" key="4">
    <source>
        <dbReference type="Proteomes" id="UP001198242"/>
    </source>
</evidence>
<keyword evidence="4" id="KW-1185">Reference proteome</keyword>
<feature type="compositionally biased region" description="Basic and acidic residues" evidence="1">
    <location>
        <begin position="139"/>
        <end position="151"/>
    </location>
</feature>
<comment type="caution">
    <text evidence="3">The sequence shown here is derived from an EMBL/GenBank/DDBJ whole genome shotgun (WGS) entry which is preliminary data.</text>
</comment>
<protein>
    <submittedName>
        <fullName evidence="3">Replication initiator protein A</fullName>
    </submittedName>
</protein>
<organism evidence="3 4">
    <name type="scientific">Hominilimicola fabiformis</name>
    <dbReference type="NCBI Taxonomy" id="2885356"/>
    <lineage>
        <taxon>Bacteria</taxon>
        <taxon>Bacillati</taxon>
        <taxon>Bacillota</taxon>
        <taxon>Clostridia</taxon>
        <taxon>Eubacteriales</taxon>
        <taxon>Oscillospiraceae</taxon>
        <taxon>Hominilimicola</taxon>
    </lineage>
</organism>
<evidence type="ECO:0000259" key="2">
    <source>
        <dbReference type="Pfam" id="PF06970"/>
    </source>
</evidence>
<feature type="domain" description="Replication initiator A N-terminal" evidence="2">
    <location>
        <begin position="15"/>
        <end position="89"/>
    </location>
</feature>
<accession>A0AAE3JAB5</accession>
<gene>
    <name evidence="3" type="ORF">LKE05_14030</name>
</gene>
<name>A0AAE3JAB5_9FIRM</name>